<organism evidence="1">
    <name type="scientific">viral metagenome</name>
    <dbReference type="NCBI Taxonomy" id="1070528"/>
    <lineage>
        <taxon>unclassified sequences</taxon>
        <taxon>metagenomes</taxon>
        <taxon>organismal metagenomes</taxon>
    </lineage>
</organism>
<name>A0A6C0KDN9_9ZZZZ</name>
<dbReference type="AlphaFoldDB" id="A0A6C0KDN9"/>
<protein>
    <submittedName>
        <fullName evidence="1">Uncharacterized protein</fullName>
    </submittedName>
</protein>
<evidence type="ECO:0000313" key="1">
    <source>
        <dbReference type="EMBL" id="QHU15301.1"/>
    </source>
</evidence>
<reference evidence="1" key="1">
    <citation type="journal article" date="2020" name="Nature">
        <title>Giant virus diversity and host interactions through global metagenomics.</title>
        <authorList>
            <person name="Schulz F."/>
            <person name="Roux S."/>
            <person name="Paez-Espino D."/>
            <person name="Jungbluth S."/>
            <person name="Walsh D.A."/>
            <person name="Denef V.J."/>
            <person name="McMahon K.D."/>
            <person name="Konstantinidis K.T."/>
            <person name="Eloe-Fadrosh E.A."/>
            <person name="Kyrpides N.C."/>
            <person name="Woyke T."/>
        </authorList>
    </citation>
    <scope>NUCLEOTIDE SEQUENCE</scope>
    <source>
        <strain evidence="1">GVMAG-S-1103017-68</strain>
    </source>
</reference>
<sequence length="123" mass="13779">MEVTVEQLEGFTKGYVDQVKNTVKTITKMTEDTVYNIDNWSHFYDKLPSDSQSKGTMKIDATTMKYSFPKLTDMMTRLDGARTKAYKKCSSAVCEYKRPADAGLTHAAKRPCASGTGQHCECD</sequence>
<accession>A0A6C0KDN9</accession>
<dbReference type="EMBL" id="MN740854">
    <property type="protein sequence ID" value="QHU15301.1"/>
    <property type="molecule type" value="Genomic_DNA"/>
</dbReference>
<proteinExistence type="predicted"/>